<evidence type="ECO:0000256" key="5">
    <source>
        <dbReference type="ARBA" id="ARBA00023224"/>
    </source>
</evidence>
<comment type="caution">
    <text evidence="11">The sequence shown here is derived from an EMBL/GenBank/DDBJ whole genome shotgun (WGS) entry which is preliminary data.</text>
</comment>
<evidence type="ECO:0000256" key="2">
    <source>
        <dbReference type="ARBA" id="ARBA00022692"/>
    </source>
</evidence>
<dbReference type="OrthoDB" id="8899037at2"/>
<comment type="similarity">
    <text evidence="6">Belongs to the methyl-accepting chemotaxis (MCP) protein family.</text>
</comment>
<dbReference type="FunFam" id="1.10.287.950:FF:000001">
    <property type="entry name" value="Methyl-accepting chemotaxis sensory transducer"/>
    <property type="match status" value="1"/>
</dbReference>
<keyword evidence="2 8" id="KW-0812">Transmembrane</keyword>
<evidence type="ECO:0000256" key="4">
    <source>
        <dbReference type="ARBA" id="ARBA00023136"/>
    </source>
</evidence>
<dbReference type="InterPro" id="IPR004089">
    <property type="entry name" value="MCPsignal_dom"/>
</dbReference>
<dbReference type="Pfam" id="PF00015">
    <property type="entry name" value="MCPsignal"/>
    <property type="match status" value="1"/>
</dbReference>
<comment type="subcellular location">
    <subcellularLocation>
        <location evidence="1">Membrane</location>
        <topology evidence="1">Multi-pass membrane protein</topology>
    </subcellularLocation>
</comment>
<protein>
    <submittedName>
        <fullName evidence="11">Methyl-accepting chemotaxis protein</fullName>
    </submittedName>
</protein>
<dbReference type="PANTHER" id="PTHR32089:SF119">
    <property type="entry name" value="METHYL-ACCEPTING CHEMOTAXIS PROTEIN CTPL"/>
    <property type="match status" value="1"/>
</dbReference>
<dbReference type="RefSeq" id="WP_110390372.1">
    <property type="nucleotide sequence ID" value="NZ_QJKI01000006.1"/>
</dbReference>
<dbReference type="GO" id="GO:0016020">
    <property type="term" value="C:membrane"/>
    <property type="evidence" value="ECO:0007669"/>
    <property type="project" value="UniProtKB-SubCell"/>
</dbReference>
<keyword evidence="3 8" id="KW-1133">Transmembrane helix</keyword>
<evidence type="ECO:0000259" key="9">
    <source>
        <dbReference type="PROSITE" id="PS50111"/>
    </source>
</evidence>
<keyword evidence="4 8" id="KW-0472">Membrane</keyword>
<dbReference type="PROSITE" id="PS50885">
    <property type="entry name" value="HAMP"/>
    <property type="match status" value="1"/>
</dbReference>
<dbReference type="EMBL" id="QJKI01000006">
    <property type="protein sequence ID" value="PXX79458.1"/>
    <property type="molecule type" value="Genomic_DNA"/>
</dbReference>
<dbReference type="Proteomes" id="UP000247555">
    <property type="component" value="Unassembled WGS sequence"/>
</dbReference>
<keyword evidence="5 7" id="KW-0807">Transducer</keyword>
<dbReference type="SMART" id="SM00283">
    <property type="entry name" value="MA"/>
    <property type="match status" value="1"/>
</dbReference>
<evidence type="ECO:0000256" key="6">
    <source>
        <dbReference type="ARBA" id="ARBA00029447"/>
    </source>
</evidence>
<accession>A0A318KRN6</accession>
<evidence type="ECO:0000256" key="1">
    <source>
        <dbReference type="ARBA" id="ARBA00004141"/>
    </source>
</evidence>
<name>A0A318KRN6_9NEIS</name>
<proteinExistence type="inferred from homology"/>
<dbReference type="GO" id="GO:0006935">
    <property type="term" value="P:chemotaxis"/>
    <property type="evidence" value="ECO:0007669"/>
    <property type="project" value="UniProtKB-ARBA"/>
</dbReference>
<feature type="domain" description="Methyl-accepting transducer" evidence="9">
    <location>
        <begin position="125"/>
        <end position="361"/>
    </location>
</feature>
<dbReference type="PROSITE" id="PS50111">
    <property type="entry name" value="CHEMOTAXIS_TRANSDUC_2"/>
    <property type="match status" value="1"/>
</dbReference>
<feature type="domain" description="HAMP" evidence="10">
    <location>
        <begin position="75"/>
        <end position="120"/>
    </location>
</feature>
<dbReference type="Gene3D" id="1.10.287.950">
    <property type="entry name" value="Methyl-accepting chemotaxis protein"/>
    <property type="match status" value="1"/>
</dbReference>
<dbReference type="InterPro" id="IPR003660">
    <property type="entry name" value="HAMP_dom"/>
</dbReference>
<organism evidence="11 12">
    <name type="scientific">Rivihabitans pingtungensis</name>
    <dbReference type="NCBI Taxonomy" id="1054498"/>
    <lineage>
        <taxon>Bacteria</taxon>
        <taxon>Pseudomonadati</taxon>
        <taxon>Pseudomonadota</taxon>
        <taxon>Betaproteobacteria</taxon>
        <taxon>Neisseriales</taxon>
        <taxon>Aquaspirillaceae</taxon>
        <taxon>Rivihabitans</taxon>
    </lineage>
</organism>
<reference evidence="11 12" key="1">
    <citation type="submission" date="2018-05" db="EMBL/GenBank/DDBJ databases">
        <title>Genomic Encyclopedia of Type Strains, Phase IV (KMG-IV): sequencing the most valuable type-strain genomes for metagenomic binning, comparative biology and taxonomic classification.</title>
        <authorList>
            <person name="Goeker M."/>
        </authorList>
    </citation>
    <scope>NUCLEOTIDE SEQUENCE [LARGE SCALE GENOMIC DNA]</scope>
    <source>
        <strain evidence="11 12">DSM 29661</strain>
    </source>
</reference>
<evidence type="ECO:0000259" key="10">
    <source>
        <dbReference type="PROSITE" id="PS50885"/>
    </source>
</evidence>
<dbReference type="AlphaFoldDB" id="A0A318KRN6"/>
<gene>
    <name evidence="11" type="ORF">DFR34_10694</name>
</gene>
<dbReference type="PANTHER" id="PTHR32089">
    <property type="entry name" value="METHYL-ACCEPTING CHEMOTAXIS PROTEIN MCPB"/>
    <property type="match status" value="1"/>
</dbReference>
<evidence type="ECO:0000256" key="3">
    <source>
        <dbReference type="ARBA" id="ARBA00022989"/>
    </source>
</evidence>
<evidence type="ECO:0000313" key="12">
    <source>
        <dbReference type="Proteomes" id="UP000247555"/>
    </source>
</evidence>
<evidence type="ECO:0000256" key="8">
    <source>
        <dbReference type="SAM" id="Phobius"/>
    </source>
</evidence>
<evidence type="ECO:0000256" key="7">
    <source>
        <dbReference type="PROSITE-ProRule" id="PRU00284"/>
    </source>
</evidence>
<dbReference type="GO" id="GO:0007165">
    <property type="term" value="P:signal transduction"/>
    <property type="evidence" value="ECO:0007669"/>
    <property type="project" value="UniProtKB-KW"/>
</dbReference>
<sequence length="397" mass="42276">MATHSPPTPAKSWLPMSLAGRAWLAFALLLLATVPLVLAVEPAKQLSAWSLAALGWLAALIAGMVMVRIAHQDWQSLRNALTALAERNLSQRVHLYRTDTVGAVGDWLNLSTRRLADIFVDLQRAGAELRHAAGEVSHAAGRLSHSMDQQRDLTLSSTATLEQLSASLDNMSVQMQDTAASASASHQAASEGEREVSEVAAAMADLAAETRALRLTLDGLHQRSGEITQVVELIREVAVQTNLLALNASIEAARAGESGRGFAVVADEVRNLAQRTQVATEDITQVVAAIGADVGHAVARIEICQDKAEHSSAQASAAAQRLAGICAVTADTRALAGQMALAIDEQRDASHALTRNVEARDVLAQENARHVHETADVSRYLEQLAIKLEKLVGAHTL</sequence>
<dbReference type="SUPFAM" id="SSF58104">
    <property type="entry name" value="Methyl-accepting chemotaxis protein (MCP) signaling domain"/>
    <property type="match status" value="1"/>
</dbReference>
<feature type="transmembrane region" description="Helical" evidence="8">
    <location>
        <begin position="49"/>
        <end position="70"/>
    </location>
</feature>
<evidence type="ECO:0000313" key="11">
    <source>
        <dbReference type="EMBL" id="PXX79458.1"/>
    </source>
</evidence>
<keyword evidence="12" id="KW-1185">Reference proteome</keyword>